<dbReference type="AlphaFoldDB" id="A0A0C1EEV4"/>
<organism evidence="2 3">
    <name type="scientific">Parachlamydia acanthamoebae</name>
    <dbReference type="NCBI Taxonomy" id="83552"/>
    <lineage>
        <taxon>Bacteria</taxon>
        <taxon>Pseudomonadati</taxon>
        <taxon>Chlamydiota</taxon>
        <taxon>Chlamydiia</taxon>
        <taxon>Parachlamydiales</taxon>
        <taxon>Parachlamydiaceae</taxon>
        <taxon>Parachlamydia</taxon>
    </lineage>
</organism>
<evidence type="ECO:0000313" key="3">
    <source>
        <dbReference type="Proteomes" id="UP000031307"/>
    </source>
</evidence>
<feature type="compositionally biased region" description="Low complexity" evidence="1">
    <location>
        <begin position="14"/>
        <end position="44"/>
    </location>
</feature>
<name>A0A0C1EEV4_9BACT</name>
<gene>
    <name evidence="2" type="ORF">DB43_DS00100</name>
</gene>
<evidence type="ECO:0000256" key="1">
    <source>
        <dbReference type="SAM" id="MobiDB-lite"/>
    </source>
</evidence>
<dbReference type="PATRIC" id="fig|83552.4.peg.184"/>
<comment type="caution">
    <text evidence="2">The sequence shown here is derived from an EMBL/GenBank/DDBJ whole genome shotgun (WGS) entry which is preliminary data.</text>
</comment>
<proteinExistence type="predicted"/>
<evidence type="ECO:0000313" key="2">
    <source>
        <dbReference type="EMBL" id="KIA78583.1"/>
    </source>
</evidence>
<protein>
    <submittedName>
        <fullName evidence="2">Uncharacterized protein</fullName>
    </submittedName>
</protein>
<reference evidence="2 3" key="1">
    <citation type="journal article" date="2014" name="Mol. Biol. Evol.">
        <title>Massive expansion of Ubiquitination-related gene families within the Chlamydiae.</title>
        <authorList>
            <person name="Domman D."/>
            <person name="Collingro A."/>
            <person name="Lagkouvardos I."/>
            <person name="Gehre L."/>
            <person name="Weinmaier T."/>
            <person name="Rattei T."/>
            <person name="Subtil A."/>
            <person name="Horn M."/>
        </authorList>
    </citation>
    <scope>NUCLEOTIDE SEQUENCE [LARGE SCALE GENOMIC DNA]</scope>
    <source>
        <strain evidence="2 3">OEW1</strain>
    </source>
</reference>
<accession>A0A0C1EEV4</accession>
<dbReference type="EMBL" id="JSAM01000013">
    <property type="protein sequence ID" value="KIA78583.1"/>
    <property type="molecule type" value="Genomic_DNA"/>
</dbReference>
<dbReference type="RefSeq" id="WP_006342338.1">
    <property type="nucleotide sequence ID" value="NZ_BAWW01000003.1"/>
</dbReference>
<feature type="region of interest" description="Disordered" evidence="1">
    <location>
        <begin position="1"/>
        <end position="44"/>
    </location>
</feature>
<dbReference type="Proteomes" id="UP000031307">
    <property type="component" value="Unassembled WGS sequence"/>
</dbReference>
<dbReference type="OMA" id="MNICNEM"/>
<sequence length="91" mass="9485">MSESANPQAATPVASTSSSTSTSSTTSTTATGTTGNYTSTTSINSLADLKKKAPKVYNAMMQGIAMNICNEMKAHQDRLKKMMRDAQSASG</sequence>